<comment type="caution">
    <text evidence="3">The sequence shown here is derived from an EMBL/GenBank/DDBJ whole genome shotgun (WGS) entry which is preliminary data.</text>
</comment>
<evidence type="ECO:0000313" key="3">
    <source>
        <dbReference type="EMBL" id="KAJ4954169.1"/>
    </source>
</evidence>
<protein>
    <submittedName>
        <fullName evidence="3">Uncharacterized protein</fullName>
    </submittedName>
</protein>
<dbReference type="SUPFAM" id="SSF50386">
    <property type="entry name" value="STI-like"/>
    <property type="match status" value="2"/>
</dbReference>
<feature type="compositionally biased region" description="Polar residues" evidence="1">
    <location>
        <begin position="79"/>
        <end position="88"/>
    </location>
</feature>
<dbReference type="PANTHER" id="PTHR33107:SF86">
    <property type="entry name" value="MIRACULIN-LIKE"/>
    <property type="match status" value="1"/>
</dbReference>
<reference evidence="3" key="1">
    <citation type="journal article" date="2023" name="Plant J.">
        <title>The genome of the king protea, Protea cynaroides.</title>
        <authorList>
            <person name="Chang J."/>
            <person name="Duong T.A."/>
            <person name="Schoeman C."/>
            <person name="Ma X."/>
            <person name="Roodt D."/>
            <person name="Barker N."/>
            <person name="Li Z."/>
            <person name="Van de Peer Y."/>
            <person name="Mizrachi E."/>
        </authorList>
    </citation>
    <scope>NUCLEOTIDE SEQUENCE</scope>
    <source>
        <tissue evidence="3">Young leaves</tissue>
    </source>
</reference>
<dbReference type="InterPro" id="IPR011065">
    <property type="entry name" value="Kunitz_inhibitor_STI-like_sf"/>
</dbReference>
<dbReference type="GO" id="GO:0004866">
    <property type="term" value="F:endopeptidase inhibitor activity"/>
    <property type="evidence" value="ECO:0007669"/>
    <property type="project" value="InterPro"/>
</dbReference>
<accession>A0A9Q0JVE3</accession>
<evidence type="ECO:0000313" key="4">
    <source>
        <dbReference type="Proteomes" id="UP001141806"/>
    </source>
</evidence>
<feature type="compositionally biased region" description="Low complexity" evidence="1">
    <location>
        <begin position="69"/>
        <end position="78"/>
    </location>
</feature>
<gene>
    <name evidence="3" type="ORF">NE237_031001</name>
</gene>
<sequence>MQIINLIFSLLVLALALQSQAISWPHSHEHAVLDTEGNELQAGQAYYLVSAARTGSGGGVALDRRHSSHSSTVKQHSSNTNLGSPVSFSPASNSHDDMIIRKDSFFEYAVDAMFHQNTPSPQERTIHEATDLNIRFSDMPVVWQVQESHHSSPKSYALRYVTIGGQPGHPGSSTMRNWFKIKRISSSSNPEYRIAYCPSVCKSCPVECGNVSIMEENEKRWLAVSQYREFPFMFVKARRA</sequence>
<evidence type="ECO:0000256" key="2">
    <source>
        <dbReference type="SAM" id="SignalP"/>
    </source>
</evidence>
<dbReference type="Proteomes" id="UP001141806">
    <property type="component" value="Unassembled WGS sequence"/>
</dbReference>
<dbReference type="Pfam" id="PF00197">
    <property type="entry name" value="Kunitz_legume"/>
    <property type="match status" value="2"/>
</dbReference>
<dbReference type="SMART" id="SM00452">
    <property type="entry name" value="STI"/>
    <property type="match status" value="1"/>
</dbReference>
<dbReference type="PANTHER" id="PTHR33107">
    <property type="entry name" value="KUNITZ TRYPSIN INHIBITOR 2"/>
    <property type="match status" value="1"/>
</dbReference>
<dbReference type="Gene3D" id="2.80.10.50">
    <property type="match status" value="1"/>
</dbReference>
<proteinExistence type="predicted"/>
<dbReference type="EMBL" id="JAMYWD010000012">
    <property type="protein sequence ID" value="KAJ4954169.1"/>
    <property type="molecule type" value="Genomic_DNA"/>
</dbReference>
<dbReference type="AlphaFoldDB" id="A0A9Q0JVE3"/>
<evidence type="ECO:0000256" key="1">
    <source>
        <dbReference type="SAM" id="MobiDB-lite"/>
    </source>
</evidence>
<feature type="region of interest" description="Disordered" evidence="1">
    <location>
        <begin position="59"/>
        <end position="88"/>
    </location>
</feature>
<organism evidence="3 4">
    <name type="scientific">Protea cynaroides</name>
    <dbReference type="NCBI Taxonomy" id="273540"/>
    <lineage>
        <taxon>Eukaryota</taxon>
        <taxon>Viridiplantae</taxon>
        <taxon>Streptophyta</taxon>
        <taxon>Embryophyta</taxon>
        <taxon>Tracheophyta</taxon>
        <taxon>Spermatophyta</taxon>
        <taxon>Magnoliopsida</taxon>
        <taxon>Proteales</taxon>
        <taxon>Proteaceae</taxon>
        <taxon>Protea</taxon>
    </lineage>
</organism>
<keyword evidence="4" id="KW-1185">Reference proteome</keyword>
<dbReference type="OrthoDB" id="1918435at2759"/>
<dbReference type="PROSITE" id="PS00283">
    <property type="entry name" value="SOYBEAN_KUNITZ"/>
    <property type="match status" value="1"/>
</dbReference>
<feature type="chain" id="PRO_5040155104" evidence="2">
    <location>
        <begin position="22"/>
        <end position="240"/>
    </location>
</feature>
<feature type="signal peptide" evidence="2">
    <location>
        <begin position="1"/>
        <end position="21"/>
    </location>
</feature>
<name>A0A9Q0JVE3_9MAGN</name>
<dbReference type="InterPro" id="IPR002160">
    <property type="entry name" value="Prot_inh_Kunz-lg"/>
</dbReference>
<keyword evidence="2" id="KW-0732">Signal</keyword>